<evidence type="ECO:0000313" key="2">
    <source>
        <dbReference type="EMBL" id="GGJ91493.1"/>
    </source>
</evidence>
<organism evidence="2 3">
    <name type="scientific">Streptomyces camponoticapitis</name>
    <dbReference type="NCBI Taxonomy" id="1616125"/>
    <lineage>
        <taxon>Bacteria</taxon>
        <taxon>Bacillati</taxon>
        <taxon>Actinomycetota</taxon>
        <taxon>Actinomycetes</taxon>
        <taxon>Kitasatosporales</taxon>
        <taxon>Streptomycetaceae</taxon>
        <taxon>Streptomyces</taxon>
    </lineage>
</organism>
<accession>A0ABQ2E3A1</accession>
<dbReference type="SUPFAM" id="SSF57850">
    <property type="entry name" value="RING/U-box"/>
    <property type="match status" value="1"/>
</dbReference>
<evidence type="ECO:0000259" key="1">
    <source>
        <dbReference type="PROSITE" id="PS50271"/>
    </source>
</evidence>
<evidence type="ECO:0000313" key="3">
    <source>
        <dbReference type="Proteomes" id="UP000660265"/>
    </source>
</evidence>
<reference evidence="3" key="1">
    <citation type="journal article" date="2019" name="Int. J. Syst. Evol. Microbiol.">
        <title>The Global Catalogue of Microorganisms (GCM) 10K type strain sequencing project: providing services to taxonomists for standard genome sequencing and annotation.</title>
        <authorList>
            <consortium name="The Broad Institute Genomics Platform"/>
            <consortium name="The Broad Institute Genome Sequencing Center for Infectious Disease"/>
            <person name="Wu L."/>
            <person name="Ma J."/>
        </authorList>
    </citation>
    <scope>NUCLEOTIDE SEQUENCE [LARGE SCALE GENOMIC DNA]</scope>
    <source>
        <strain evidence="3">CGMCC 4.7275</strain>
    </source>
</reference>
<keyword evidence="3" id="KW-1185">Reference proteome</keyword>
<dbReference type="EMBL" id="BMMV01000006">
    <property type="protein sequence ID" value="GGJ91493.1"/>
    <property type="molecule type" value="Genomic_DNA"/>
</dbReference>
<protein>
    <recommendedName>
        <fullName evidence="1">UBP-type domain-containing protein</fullName>
    </recommendedName>
</protein>
<sequence length="87" mass="9890">MSIGVDPHLSMVRSVEPLTPEGCEECLRLGTPWVQLRLCLTCGHVGCCDSSPLRHARFHARADGHPIVEPYVPRQNWRWCYLHEALV</sequence>
<name>A0ABQ2E3A1_9ACTN</name>
<dbReference type="Pfam" id="PF02148">
    <property type="entry name" value="zf-UBP"/>
    <property type="match status" value="1"/>
</dbReference>
<dbReference type="RefSeq" id="WP_189107342.1">
    <property type="nucleotide sequence ID" value="NZ_BMMV01000006.1"/>
</dbReference>
<comment type="caution">
    <text evidence="2">The sequence shown here is derived from an EMBL/GenBank/DDBJ whole genome shotgun (WGS) entry which is preliminary data.</text>
</comment>
<dbReference type="InterPro" id="IPR001607">
    <property type="entry name" value="Znf_UBP"/>
</dbReference>
<dbReference type="Proteomes" id="UP000660265">
    <property type="component" value="Unassembled WGS sequence"/>
</dbReference>
<proteinExistence type="predicted"/>
<dbReference type="PROSITE" id="PS50271">
    <property type="entry name" value="ZF_UBP"/>
    <property type="match status" value="1"/>
</dbReference>
<dbReference type="InterPro" id="IPR013083">
    <property type="entry name" value="Znf_RING/FYVE/PHD"/>
</dbReference>
<dbReference type="Gene3D" id="3.30.40.10">
    <property type="entry name" value="Zinc/RING finger domain, C3HC4 (zinc finger)"/>
    <property type="match status" value="1"/>
</dbReference>
<gene>
    <name evidence="2" type="ORF">GCM10011583_23560</name>
</gene>
<feature type="domain" description="UBP-type" evidence="1">
    <location>
        <begin position="7"/>
        <end position="87"/>
    </location>
</feature>